<comment type="subunit">
    <text evidence="9">Monomer.</text>
</comment>
<accession>A0A1M4V277</accession>
<dbReference type="Gene3D" id="2.70.210.12">
    <property type="entry name" value="GTP1/OBG domain"/>
    <property type="match status" value="1"/>
</dbReference>
<evidence type="ECO:0000259" key="12">
    <source>
        <dbReference type="PROSITE" id="PS51883"/>
    </source>
</evidence>
<dbReference type="GO" id="GO:0003924">
    <property type="term" value="F:GTPase activity"/>
    <property type="evidence" value="ECO:0007669"/>
    <property type="project" value="UniProtKB-UniRule"/>
</dbReference>
<evidence type="ECO:0000256" key="8">
    <source>
        <dbReference type="ARBA" id="ARBA00023134"/>
    </source>
</evidence>
<dbReference type="PANTHER" id="PTHR11702:SF31">
    <property type="entry name" value="MITOCHONDRIAL RIBOSOME-ASSOCIATED GTPASE 2"/>
    <property type="match status" value="1"/>
</dbReference>
<dbReference type="NCBIfam" id="NF008954">
    <property type="entry name" value="PRK12296.1"/>
    <property type="match status" value="1"/>
</dbReference>
<dbReference type="GO" id="GO:0042254">
    <property type="term" value="P:ribosome biogenesis"/>
    <property type="evidence" value="ECO:0007669"/>
    <property type="project" value="UniProtKB-UniRule"/>
</dbReference>
<evidence type="ECO:0000256" key="3">
    <source>
        <dbReference type="ARBA" id="ARBA00022490"/>
    </source>
</evidence>
<keyword evidence="8 9" id="KW-0342">GTP-binding</keyword>
<dbReference type="EMBL" id="FQTU01000004">
    <property type="protein sequence ID" value="SHE63010.1"/>
    <property type="molecule type" value="Genomic_DNA"/>
</dbReference>
<dbReference type="EC" id="3.6.5.-" evidence="9"/>
<dbReference type="PANTHER" id="PTHR11702">
    <property type="entry name" value="DEVELOPMENTALLY REGULATED GTP-BINDING PROTEIN-RELATED"/>
    <property type="match status" value="1"/>
</dbReference>
<evidence type="ECO:0000256" key="6">
    <source>
        <dbReference type="ARBA" id="ARBA00022801"/>
    </source>
</evidence>
<comment type="similarity">
    <text evidence="2 9">Belongs to the TRAFAC class OBG-HflX-like GTPase superfamily. OBG GTPase family.</text>
</comment>
<gene>
    <name evidence="9" type="primary">obg</name>
    <name evidence="13" type="ORF">SAMN02746064_00892</name>
</gene>
<dbReference type="InterPro" id="IPR031167">
    <property type="entry name" value="G_OBG"/>
</dbReference>
<dbReference type="InterPro" id="IPR036726">
    <property type="entry name" value="GTP1_OBG_dom_sf"/>
</dbReference>
<dbReference type="NCBIfam" id="TIGR02729">
    <property type="entry name" value="Obg_CgtA"/>
    <property type="match status" value="1"/>
</dbReference>
<evidence type="ECO:0000256" key="1">
    <source>
        <dbReference type="ARBA" id="ARBA00001946"/>
    </source>
</evidence>
<dbReference type="InterPro" id="IPR014100">
    <property type="entry name" value="GTP-bd_Obg/CgtA"/>
</dbReference>
<feature type="domain" description="OBG-type G" evidence="10">
    <location>
        <begin position="159"/>
        <end position="330"/>
    </location>
</feature>
<dbReference type="InterPro" id="IPR036346">
    <property type="entry name" value="GTP-bd_prot_GTP1/OBG_C_sf"/>
</dbReference>
<dbReference type="PROSITE" id="PS51710">
    <property type="entry name" value="G_OBG"/>
    <property type="match status" value="1"/>
</dbReference>
<evidence type="ECO:0000256" key="7">
    <source>
        <dbReference type="ARBA" id="ARBA00022842"/>
    </source>
</evidence>
<dbReference type="Pfam" id="PF01926">
    <property type="entry name" value="MMR_HSR1"/>
    <property type="match status" value="1"/>
</dbReference>
<feature type="binding site" evidence="9">
    <location>
        <begin position="212"/>
        <end position="215"/>
    </location>
    <ligand>
        <name>GTP</name>
        <dbReference type="ChEBI" id="CHEBI:37565"/>
    </ligand>
</feature>
<dbReference type="Gene3D" id="3.40.50.300">
    <property type="entry name" value="P-loop containing nucleotide triphosphate hydrolases"/>
    <property type="match status" value="1"/>
</dbReference>
<feature type="domain" description="OCT" evidence="11">
    <location>
        <begin position="350"/>
        <end position="427"/>
    </location>
</feature>
<evidence type="ECO:0000259" key="10">
    <source>
        <dbReference type="PROSITE" id="PS51710"/>
    </source>
</evidence>
<comment type="subcellular location">
    <subcellularLocation>
        <location evidence="9">Cytoplasm</location>
    </subcellularLocation>
</comment>
<proteinExistence type="inferred from homology"/>
<name>A0A1M4V277_9FIRM</name>
<feature type="binding site" evidence="9">
    <location>
        <begin position="190"/>
        <end position="194"/>
    </location>
    <ligand>
        <name>GTP</name>
        <dbReference type="ChEBI" id="CHEBI:37565"/>
    </ligand>
</feature>
<comment type="function">
    <text evidence="9">An essential GTPase which binds GTP, GDP and possibly (p)ppGpp with moderate affinity, with high nucleotide exchange rates and a fairly low GTP hydrolysis rate. Plays a role in control of the cell cycle, stress response, ribosome biogenesis and in those bacteria that undergo differentiation, in morphogenesis control.</text>
</comment>
<evidence type="ECO:0000256" key="5">
    <source>
        <dbReference type="ARBA" id="ARBA00022741"/>
    </source>
</evidence>
<feature type="binding site" evidence="9">
    <location>
        <begin position="282"/>
        <end position="285"/>
    </location>
    <ligand>
        <name>GTP</name>
        <dbReference type="ChEBI" id="CHEBI:37565"/>
    </ligand>
</feature>
<reference evidence="13 14" key="1">
    <citation type="submission" date="2016-11" db="EMBL/GenBank/DDBJ databases">
        <authorList>
            <person name="Jaros S."/>
            <person name="Januszkiewicz K."/>
            <person name="Wedrychowicz H."/>
        </authorList>
    </citation>
    <scope>NUCLEOTIDE SEQUENCE [LARGE SCALE GENOMIC DNA]</scope>
    <source>
        <strain evidence="13 14">DSM 14828</strain>
    </source>
</reference>
<keyword evidence="6 9" id="KW-0378">Hydrolase</keyword>
<feature type="binding site" evidence="9">
    <location>
        <begin position="311"/>
        <end position="313"/>
    </location>
    <ligand>
        <name>GTP</name>
        <dbReference type="ChEBI" id="CHEBI:37565"/>
    </ligand>
</feature>
<dbReference type="NCBIfam" id="NF008956">
    <property type="entry name" value="PRK12299.1"/>
    <property type="match status" value="1"/>
</dbReference>
<evidence type="ECO:0000313" key="13">
    <source>
        <dbReference type="EMBL" id="SHE63010.1"/>
    </source>
</evidence>
<dbReference type="Pfam" id="PF09269">
    <property type="entry name" value="DUF1967"/>
    <property type="match status" value="1"/>
</dbReference>
<dbReference type="CDD" id="cd01898">
    <property type="entry name" value="Obg"/>
    <property type="match status" value="1"/>
</dbReference>
<keyword evidence="4 9" id="KW-0479">Metal-binding</keyword>
<dbReference type="SUPFAM" id="SSF102741">
    <property type="entry name" value="Obg GTP-binding protein C-terminal domain"/>
    <property type="match status" value="1"/>
</dbReference>
<sequence>MFVDRVEISIKAGNGGNGTVAFRREKYVPNGGPAGGDGGKGGDVVFQVNSNLRTLIDFRYKRKHAAQNGEDGGNSNRSGKAGDDLIIGVPPGTIVKDKETGKIIADLTETGEEIIAAKGGKGGRGNQHFATPTRQAPRFAEGGNKGDELKVVLELKLLADIGLLGYPNVGKSTFLSVVSKAKPKIADYPFTTLVPNLGVVSWKDGNSFVIADIPGLIEGANEGAGLGHQFLRHVERTKMLIHILDISGMSGRDPLDDFEKINQELKMHNEKLAARKQVVALNKIDAVMEPESLEEIKSSLEEKGYEVYLISAATRQGIDTLLDRVGNLLDEIGEVEPIFDLDELEGEKLYEFKSEKGYNVYRDNEAYVVEGNFLEKLIASVNFDDYDSISYFQKILKERGVFEELEKLGIEEGDTVRLLDIEFDYIK</sequence>
<dbReference type="OrthoDB" id="9807318at2"/>
<dbReference type="FunFam" id="2.70.210.12:FF:000001">
    <property type="entry name" value="GTPase Obg"/>
    <property type="match status" value="1"/>
</dbReference>
<dbReference type="InterPro" id="IPR006169">
    <property type="entry name" value="GTP1_OBG_dom"/>
</dbReference>
<dbReference type="AlphaFoldDB" id="A0A1M4V277"/>
<dbReference type="Gene3D" id="3.30.300.350">
    <property type="entry name" value="GTP-binding protein OBG, C-terminal domain"/>
    <property type="match status" value="1"/>
</dbReference>
<dbReference type="InterPro" id="IPR027417">
    <property type="entry name" value="P-loop_NTPase"/>
</dbReference>
<dbReference type="HAMAP" id="MF_01454">
    <property type="entry name" value="GTPase_Obg"/>
    <property type="match status" value="1"/>
</dbReference>
<keyword evidence="5 9" id="KW-0547">Nucleotide-binding</keyword>
<dbReference type="InterPro" id="IPR006073">
    <property type="entry name" value="GTP-bd"/>
</dbReference>
<protein>
    <recommendedName>
        <fullName evidence="9">GTPase Obg</fullName>
        <ecNumber evidence="9">3.6.5.-</ecNumber>
    </recommendedName>
    <alternativeName>
        <fullName evidence="9">GTP-binding protein Obg</fullName>
    </alternativeName>
</protein>
<comment type="cofactor">
    <cofactor evidence="1 9">
        <name>Mg(2+)</name>
        <dbReference type="ChEBI" id="CHEBI:18420"/>
    </cofactor>
</comment>
<keyword evidence="3 9" id="KW-0963">Cytoplasm</keyword>
<feature type="binding site" evidence="9">
    <location>
        <position position="172"/>
    </location>
    <ligand>
        <name>Mg(2+)</name>
        <dbReference type="ChEBI" id="CHEBI:18420"/>
    </ligand>
</feature>
<dbReference type="SUPFAM" id="SSF82051">
    <property type="entry name" value="Obg GTP-binding protein N-terminal domain"/>
    <property type="match status" value="1"/>
</dbReference>
<dbReference type="Pfam" id="PF01018">
    <property type="entry name" value="GTP1_OBG"/>
    <property type="match status" value="1"/>
</dbReference>
<dbReference type="RefSeq" id="WP_073269876.1">
    <property type="nucleotide sequence ID" value="NZ_FQTU01000004.1"/>
</dbReference>
<dbReference type="InterPro" id="IPR015349">
    <property type="entry name" value="OCT_dom"/>
</dbReference>
<keyword evidence="7 9" id="KW-0460">Magnesium</keyword>
<dbReference type="PROSITE" id="PS51881">
    <property type="entry name" value="OCT"/>
    <property type="match status" value="1"/>
</dbReference>
<evidence type="ECO:0000256" key="4">
    <source>
        <dbReference type="ARBA" id="ARBA00022723"/>
    </source>
</evidence>
<dbReference type="InterPro" id="IPR006074">
    <property type="entry name" value="GTP1-OBG_CS"/>
</dbReference>
<dbReference type="NCBIfam" id="TIGR03595">
    <property type="entry name" value="Obg_CgtA_exten"/>
    <property type="match status" value="1"/>
</dbReference>
<dbReference type="GO" id="GO:0000287">
    <property type="term" value="F:magnesium ion binding"/>
    <property type="evidence" value="ECO:0007669"/>
    <property type="project" value="InterPro"/>
</dbReference>
<evidence type="ECO:0000256" key="2">
    <source>
        <dbReference type="ARBA" id="ARBA00007699"/>
    </source>
</evidence>
<feature type="binding site" evidence="9">
    <location>
        <begin position="165"/>
        <end position="172"/>
    </location>
    <ligand>
        <name>GTP</name>
        <dbReference type="ChEBI" id="CHEBI:37565"/>
    </ligand>
</feature>
<dbReference type="GO" id="GO:0005737">
    <property type="term" value="C:cytoplasm"/>
    <property type="evidence" value="ECO:0007669"/>
    <property type="project" value="UniProtKB-SubCell"/>
</dbReference>
<keyword evidence="14" id="KW-1185">Reference proteome</keyword>
<organism evidence="13 14">
    <name type="scientific">Alkalibacter saccharofermentans DSM 14828</name>
    <dbReference type="NCBI Taxonomy" id="1120975"/>
    <lineage>
        <taxon>Bacteria</taxon>
        <taxon>Bacillati</taxon>
        <taxon>Bacillota</taxon>
        <taxon>Clostridia</taxon>
        <taxon>Eubacteriales</taxon>
        <taxon>Eubacteriaceae</taxon>
        <taxon>Alkalibacter</taxon>
    </lineage>
</organism>
<feature type="domain" description="Obg" evidence="12">
    <location>
        <begin position="1"/>
        <end position="158"/>
    </location>
</feature>
<dbReference type="Proteomes" id="UP000184251">
    <property type="component" value="Unassembled WGS sequence"/>
</dbReference>
<dbReference type="PROSITE" id="PS51883">
    <property type="entry name" value="OBG"/>
    <property type="match status" value="1"/>
</dbReference>
<dbReference type="SUPFAM" id="SSF52540">
    <property type="entry name" value="P-loop containing nucleoside triphosphate hydrolases"/>
    <property type="match status" value="1"/>
</dbReference>
<dbReference type="PRINTS" id="PR00326">
    <property type="entry name" value="GTP1OBG"/>
</dbReference>
<evidence type="ECO:0000313" key="14">
    <source>
        <dbReference type="Proteomes" id="UP000184251"/>
    </source>
</evidence>
<evidence type="ECO:0000259" key="11">
    <source>
        <dbReference type="PROSITE" id="PS51881"/>
    </source>
</evidence>
<dbReference type="InterPro" id="IPR045086">
    <property type="entry name" value="OBG_GTPase"/>
</dbReference>
<feature type="binding site" evidence="9">
    <location>
        <position position="192"/>
    </location>
    <ligand>
        <name>Mg(2+)</name>
        <dbReference type="ChEBI" id="CHEBI:18420"/>
    </ligand>
</feature>
<evidence type="ECO:0000256" key="9">
    <source>
        <dbReference type="HAMAP-Rule" id="MF_01454"/>
    </source>
</evidence>
<dbReference type="PROSITE" id="PS00905">
    <property type="entry name" value="GTP1_OBG"/>
    <property type="match status" value="1"/>
</dbReference>
<dbReference type="STRING" id="1120975.SAMN02746064_00892"/>
<dbReference type="NCBIfam" id="NF008955">
    <property type="entry name" value="PRK12297.1"/>
    <property type="match status" value="1"/>
</dbReference>
<dbReference type="GO" id="GO:0005525">
    <property type="term" value="F:GTP binding"/>
    <property type="evidence" value="ECO:0007669"/>
    <property type="project" value="UniProtKB-UniRule"/>
</dbReference>